<protein>
    <submittedName>
        <fullName evidence="1">29456_t:CDS:1</fullName>
    </submittedName>
</protein>
<organism evidence="1 2">
    <name type="scientific">Racocetra persica</name>
    <dbReference type="NCBI Taxonomy" id="160502"/>
    <lineage>
        <taxon>Eukaryota</taxon>
        <taxon>Fungi</taxon>
        <taxon>Fungi incertae sedis</taxon>
        <taxon>Mucoromycota</taxon>
        <taxon>Glomeromycotina</taxon>
        <taxon>Glomeromycetes</taxon>
        <taxon>Diversisporales</taxon>
        <taxon>Gigasporaceae</taxon>
        <taxon>Racocetra</taxon>
    </lineage>
</organism>
<sequence>MHTGIPVDARINFHPGVCFIRAVTLGVINPMIRGYWKCCEKDLNSSGCEKVYSCCKNNNDGCRNNTVAAMDRAQVKNVNTYMTLASIKLANYLVVQFAKTVVKR</sequence>
<accession>A0ACA9KHS4</accession>
<keyword evidence="2" id="KW-1185">Reference proteome</keyword>
<evidence type="ECO:0000313" key="1">
    <source>
        <dbReference type="EMBL" id="CAG8474305.1"/>
    </source>
</evidence>
<dbReference type="EMBL" id="CAJVQC010000565">
    <property type="protein sequence ID" value="CAG8474305.1"/>
    <property type="molecule type" value="Genomic_DNA"/>
</dbReference>
<evidence type="ECO:0000313" key="2">
    <source>
        <dbReference type="Proteomes" id="UP000789920"/>
    </source>
</evidence>
<dbReference type="Proteomes" id="UP000789920">
    <property type="component" value="Unassembled WGS sequence"/>
</dbReference>
<proteinExistence type="predicted"/>
<reference evidence="1" key="1">
    <citation type="submission" date="2021-06" db="EMBL/GenBank/DDBJ databases">
        <authorList>
            <person name="Kallberg Y."/>
            <person name="Tangrot J."/>
            <person name="Rosling A."/>
        </authorList>
    </citation>
    <scope>NUCLEOTIDE SEQUENCE</scope>
    <source>
        <strain evidence="1">MA461A</strain>
    </source>
</reference>
<name>A0ACA9KHS4_9GLOM</name>
<gene>
    <name evidence="1" type="ORF">RPERSI_LOCUS714</name>
</gene>
<comment type="caution">
    <text evidence="1">The sequence shown here is derived from an EMBL/GenBank/DDBJ whole genome shotgun (WGS) entry which is preliminary data.</text>
</comment>